<evidence type="ECO:0000313" key="1">
    <source>
        <dbReference type="EMBL" id="KKL71735.1"/>
    </source>
</evidence>
<gene>
    <name evidence="1" type="ORF">LCGC14_2091950</name>
</gene>
<comment type="caution">
    <text evidence="1">The sequence shown here is derived from an EMBL/GenBank/DDBJ whole genome shotgun (WGS) entry which is preliminary data.</text>
</comment>
<proteinExistence type="predicted"/>
<protein>
    <recommendedName>
        <fullName evidence="2">Transcription regulator AsnC/Lrp ligand binding domain-containing protein</fullName>
    </recommendedName>
</protein>
<organism evidence="1">
    <name type="scientific">marine sediment metagenome</name>
    <dbReference type="NCBI Taxonomy" id="412755"/>
    <lineage>
        <taxon>unclassified sequences</taxon>
        <taxon>metagenomes</taxon>
        <taxon>ecological metagenomes</taxon>
    </lineage>
</organism>
<name>A0A0F9GQH1_9ZZZZ</name>
<dbReference type="Gene3D" id="3.30.70.920">
    <property type="match status" value="1"/>
</dbReference>
<sequence length="45" mass="5271">MPRCINPQDFMVLIETLRNLPGVEEVKTEIVLDRIKEDHLIIIPE</sequence>
<dbReference type="EMBL" id="LAZR01025498">
    <property type="protein sequence ID" value="KKL71735.1"/>
    <property type="molecule type" value="Genomic_DNA"/>
</dbReference>
<reference evidence="1" key="1">
    <citation type="journal article" date="2015" name="Nature">
        <title>Complex archaea that bridge the gap between prokaryotes and eukaryotes.</title>
        <authorList>
            <person name="Spang A."/>
            <person name="Saw J.H."/>
            <person name="Jorgensen S.L."/>
            <person name="Zaremba-Niedzwiedzka K."/>
            <person name="Martijn J."/>
            <person name="Lind A.E."/>
            <person name="van Eijk R."/>
            <person name="Schleper C."/>
            <person name="Guy L."/>
            <person name="Ettema T.J."/>
        </authorList>
    </citation>
    <scope>NUCLEOTIDE SEQUENCE</scope>
</reference>
<dbReference type="AlphaFoldDB" id="A0A0F9GQH1"/>
<accession>A0A0F9GQH1</accession>
<evidence type="ECO:0008006" key="2">
    <source>
        <dbReference type="Google" id="ProtNLM"/>
    </source>
</evidence>